<dbReference type="PANTHER" id="PTHR14237:SF19">
    <property type="entry name" value="MITOCHONDRIAL AMIDOXIME REDUCING COMPONENT 1"/>
    <property type="match status" value="1"/>
</dbReference>
<dbReference type="OrthoDB" id="17255at2759"/>
<dbReference type="STRING" id="1890364.A0A2P6MUV2"/>
<evidence type="ECO:0000313" key="2">
    <source>
        <dbReference type="EMBL" id="PRP75467.1"/>
    </source>
</evidence>
<dbReference type="PROSITE" id="PS51340">
    <property type="entry name" value="MOSC"/>
    <property type="match status" value="1"/>
</dbReference>
<accession>A0A2P6MUV2</accession>
<keyword evidence="3" id="KW-1185">Reference proteome</keyword>
<dbReference type="AlphaFoldDB" id="A0A2P6MUV2"/>
<organism evidence="2 3">
    <name type="scientific">Planoprotostelium fungivorum</name>
    <dbReference type="NCBI Taxonomy" id="1890364"/>
    <lineage>
        <taxon>Eukaryota</taxon>
        <taxon>Amoebozoa</taxon>
        <taxon>Evosea</taxon>
        <taxon>Variosea</taxon>
        <taxon>Cavosteliida</taxon>
        <taxon>Cavosteliaceae</taxon>
        <taxon>Planoprotostelium</taxon>
    </lineage>
</organism>
<dbReference type="GO" id="GO:0003824">
    <property type="term" value="F:catalytic activity"/>
    <property type="evidence" value="ECO:0007669"/>
    <property type="project" value="InterPro"/>
</dbReference>
<protein>
    <recommendedName>
        <fullName evidence="1">MOSC domain-containing protein</fullName>
    </recommendedName>
</protein>
<evidence type="ECO:0000259" key="1">
    <source>
        <dbReference type="PROSITE" id="PS51340"/>
    </source>
</evidence>
<evidence type="ECO:0000313" key="3">
    <source>
        <dbReference type="Proteomes" id="UP000241769"/>
    </source>
</evidence>
<dbReference type="Pfam" id="PF03476">
    <property type="entry name" value="MOSC_N"/>
    <property type="match status" value="1"/>
</dbReference>
<dbReference type="Pfam" id="PF03473">
    <property type="entry name" value="MOSC"/>
    <property type="match status" value="1"/>
</dbReference>
<proteinExistence type="predicted"/>
<name>A0A2P6MUV2_9EUKA</name>
<dbReference type="EMBL" id="MDYQ01000382">
    <property type="protein sequence ID" value="PRP75467.1"/>
    <property type="molecule type" value="Genomic_DNA"/>
</dbReference>
<dbReference type="GO" id="GO:0030170">
    <property type="term" value="F:pyridoxal phosphate binding"/>
    <property type="evidence" value="ECO:0007669"/>
    <property type="project" value="InterPro"/>
</dbReference>
<dbReference type="InParanoid" id="A0A2P6MUV2"/>
<reference evidence="2 3" key="1">
    <citation type="journal article" date="2018" name="Genome Biol. Evol.">
        <title>Multiple Roots of Fruiting Body Formation in Amoebozoa.</title>
        <authorList>
            <person name="Hillmann F."/>
            <person name="Forbes G."/>
            <person name="Novohradska S."/>
            <person name="Ferling I."/>
            <person name="Riege K."/>
            <person name="Groth M."/>
            <person name="Westermann M."/>
            <person name="Marz M."/>
            <person name="Spaller T."/>
            <person name="Winckler T."/>
            <person name="Schaap P."/>
            <person name="Glockner G."/>
        </authorList>
    </citation>
    <scope>NUCLEOTIDE SEQUENCE [LARGE SCALE GENOMIC DNA]</scope>
    <source>
        <strain evidence="2 3">Jena</strain>
    </source>
</reference>
<dbReference type="Proteomes" id="UP000241769">
    <property type="component" value="Unassembled WGS sequence"/>
</dbReference>
<sequence length="266" mass="30021">MSLRLCLSPNGLINDRRWSLGVNDDLITMRLCPRAVLIQPLIKDNQLILNAPNMEEIKVKTAPFHDYNLRKISINTEDVRDKTTVNIRGKAYVDEGDRVSVWLSTFLEIDNVRLLESIDVHSHAIPVHGAGTKEKGREESALMITSEGSLDEVNVRMNIDPAGGNEPHSVNMSRFRPSVVVEGPAFIEDFWTRITLNQVTFTVISNHCHSHNVTVDPLSGLSTGQEPMRTLEGFRRGQEDQVWFGRNMIPEGEGEIRVGDRVMVRR</sequence>
<dbReference type="InterPro" id="IPR005302">
    <property type="entry name" value="MoCF_Sase_C"/>
</dbReference>
<gene>
    <name evidence="2" type="ORF">PROFUN_15717</name>
</gene>
<feature type="domain" description="MOSC" evidence="1">
    <location>
        <begin position="112"/>
        <end position="265"/>
    </location>
</feature>
<dbReference type="GO" id="GO:0030151">
    <property type="term" value="F:molybdenum ion binding"/>
    <property type="evidence" value="ECO:0007669"/>
    <property type="project" value="InterPro"/>
</dbReference>
<dbReference type="SUPFAM" id="SSF141673">
    <property type="entry name" value="MOSC N-terminal domain-like"/>
    <property type="match status" value="1"/>
</dbReference>
<comment type="caution">
    <text evidence="2">The sequence shown here is derived from an EMBL/GenBank/DDBJ whole genome shotgun (WGS) entry which is preliminary data.</text>
</comment>
<dbReference type="PANTHER" id="PTHR14237">
    <property type="entry name" value="MOLYBDOPTERIN COFACTOR SULFURASE MOSC"/>
    <property type="match status" value="1"/>
</dbReference>
<dbReference type="InterPro" id="IPR005303">
    <property type="entry name" value="MOCOS_middle"/>
</dbReference>